<keyword evidence="6" id="KW-0624">Polysaccharide degradation</keyword>
<feature type="domain" description="Glycoside hydrolase family 5" evidence="9">
    <location>
        <begin position="79"/>
        <end position="361"/>
    </location>
</feature>
<dbReference type="Gene3D" id="3.20.20.80">
    <property type="entry name" value="Glycosidases"/>
    <property type="match status" value="1"/>
</dbReference>
<keyword evidence="5 7" id="KW-0326">Glycosidase</keyword>
<dbReference type="GO" id="GO:0030245">
    <property type="term" value="P:cellulose catabolic process"/>
    <property type="evidence" value="ECO:0007669"/>
    <property type="project" value="UniProtKB-KW"/>
</dbReference>
<feature type="chain" id="PRO_5030942768" evidence="8">
    <location>
        <begin position="22"/>
        <end position="387"/>
    </location>
</feature>
<dbReference type="PROSITE" id="PS51257">
    <property type="entry name" value="PROKAR_LIPOPROTEIN"/>
    <property type="match status" value="1"/>
</dbReference>
<dbReference type="SUPFAM" id="SSF51445">
    <property type="entry name" value="(Trans)glycosidases"/>
    <property type="match status" value="1"/>
</dbReference>
<keyword evidence="2 7" id="KW-0378">Hydrolase</keyword>
<organism evidence="10 11">
    <name type="scientific">Treponema ruminis</name>
    <dbReference type="NCBI Taxonomy" id="744515"/>
    <lineage>
        <taxon>Bacteria</taxon>
        <taxon>Pseudomonadati</taxon>
        <taxon>Spirochaetota</taxon>
        <taxon>Spirochaetia</taxon>
        <taxon>Spirochaetales</taxon>
        <taxon>Treponemataceae</taxon>
        <taxon>Treponema</taxon>
    </lineage>
</organism>
<dbReference type="InterPro" id="IPR001547">
    <property type="entry name" value="Glyco_hydro_5"/>
</dbReference>
<keyword evidence="11" id="KW-1185">Reference proteome</keyword>
<reference evidence="10 11" key="1">
    <citation type="submission" date="2020-08" db="EMBL/GenBank/DDBJ databases">
        <title>Genomic Encyclopedia of Type Strains, Phase IV (KMG-IV): sequencing the most valuable type-strain genomes for metagenomic binning, comparative biology and taxonomic classification.</title>
        <authorList>
            <person name="Goeker M."/>
        </authorList>
    </citation>
    <scope>NUCLEOTIDE SEQUENCE [LARGE SCALE GENOMIC DNA]</scope>
    <source>
        <strain evidence="10 11">DSM 103462</strain>
    </source>
</reference>
<dbReference type="Pfam" id="PF00150">
    <property type="entry name" value="Cellulase"/>
    <property type="match status" value="1"/>
</dbReference>
<evidence type="ECO:0000256" key="6">
    <source>
        <dbReference type="ARBA" id="ARBA00023326"/>
    </source>
</evidence>
<keyword evidence="8" id="KW-0732">Signal</keyword>
<comment type="similarity">
    <text evidence="1 7">Belongs to the glycosyl hydrolase 5 (cellulase A) family.</text>
</comment>
<dbReference type="GO" id="GO:0008422">
    <property type="term" value="F:beta-glucosidase activity"/>
    <property type="evidence" value="ECO:0007669"/>
    <property type="project" value="TreeGrafter"/>
</dbReference>
<evidence type="ECO:0000256" key="8">
    <source>
        <dbReference type="SAM" id="SignalP"/>
    </source>
</evidence>
<accession>A0A7W8G8M7</accession>
<dbReference type="EMBL" id="JACHFQ010000004">
    <property type="protein sequence ID" value="MBB5225898.1"/>
    <property type="molecule type" value="Genomic_DNA"/>
</dbReference>
<dbReference type="GO" id="GO:0005576">
    <property type="term" value="C:extracellular region"/>
    <property type="evidence" value="ECO:0007669"/>
    <property type="project" value="TreeGrafter"/>
</dbReference>
<keyword evidence="4" id="KW-0119">Carbohydrate metabolism</keyword>
<evidence type="ECO:0000256" key="5">
    <source>
        <dbReference type="ARBA" id="ARBA00023295"/>
    </source>
</evidence>
<dbReference type="PANTHER" id="PTHR31297">
    <property type="entry name" value="GLUCAN ENDO-1,6-BETA-GLUCOSIDASE B"/>
    <property type="match status" value="1"/>
</dbReference>
<evidence type="ECO:0000313" key="10">
    <source>
        <dbReference type="EMBL" id="MBB5225898.1"/>
    </source>
</evidence>
<dbReference type="InterPro" id="IPR017853">
    <property type="entry name" value="GH"/>
</dbReference>
<evidence type="ECO:0000256" key="4">
    <source>
        <dbReference type="ARBA" id="ARBA00023277"/>
    </source>
</evidence>
<comment type="caution">
    <text evidence="10">The sequence shown here is derived from an EMBL/GenBank/DDBJ whole genome shotgun (WGS) entry which is preliminary data.</text>
</comment>
<dbReference type="InterPro" id="IPR050386">
    <property type="entry name" value="Glycosyl_hydrolase_5"/>
</dbReference>
<gene>
    <name evidence="10" type="ORF">HNP76_001266</name>
</gene>
<evidence type="ECO:0000256" key="1">
    <source>
        <dbReference type="ARBA" id="ARBA00005641"/>
    </source>
</evidence>
<dbReference type="PANTHER" id="PTHR31297:SF41">
    <property type="entry name" value="ENDOGLUCANASE, PUTATIVE (AFU_ORTHOLOGUE AFUA_5G01830)-RELATED"/>
    <property type="match status" value="1"/>
</dbReference>
<keyword evidence="3" id="KW-0136">Cellulose degradation</keyword>
<evidence type="ECO:0000256" key="7">
    <source>
        <dbReference type="RuleBase" id="RU361153"/>
    </source>
</evidence>
<dbReference type="RefSeq" id="WP_184658651.1">
    <property type="nucleotide sequence ID" value="NZ_CP031518.1"/>
</dbReference>
<evidence type="ECO:0000256" key="3">
    <source>
        <dbReference type="ARBA" id="ARBA00023001"/>
    </source>
</evidence>
<sequence>MKRLKTVLAVLSIALFLTACASTDGSEEKKDSSGKETEKTLITNIAVSTVANNLWGNGWNLGNTLDAKTDGSKNNLGLSTETSWGMPKTTQAMIDAVAAKGFKTIRVPVSWHNHMKDANYTIDEKWLARVKEIVDWSIGAGMNVIINIHHDNMTEDQMKSNYGFCVPENNAALKEQSLAYIKAVWTQVADYFKDYNEKLIFELLNEPRAVGTAYEWYTASGTESKVKAANKIIVEYEKAALDIIRSSGGNNATRYVMVPPYAASPSMLDGWKMPEGENLIVSAHAYTPYDFCMGKDNVFTNAHKDNIENWLFKTLSSLGYPVIIGETSASDKNNYSERVKWAECFYGQGKANNISIILWDNMVVYPKGSDKAERHGYFNREKLSWYY</sequence>
<dbReference type="GO" id="GO:0009986">
    <property type="term" value="C:cell surface"/>
    <property type="evidence" value="ECO:0007669"/>
    <property type="project" value="TreeGrafter"/>
</dbReference>
<dbReference type="Proteomes" id="UP000518887">
    <property type="component" value="Unassembled WGS sequence"/>
</dbReference>
<evidence type="ECO:0000259" key="9">
    <source>
        <dbReference type="Pfam" id="PF00150"/>
    </source>
</evidence>
<evidence type="ECO:0000313" key="11">
    <source>
        <dbReference type="Proteomes" id="UP000518887"/>
    </source>
</evidence>
<evidence type="ECO:0000256" key="2">
    <source>
        <dbReference type="ARBA" id="ARBA00022801"/>
    </source>
</evidence>
<dbReference type="PROSITE" id="PS00659">
    <property type="entry name" value="GLYCOSYL_HYDROL_F5"/>
    <property type="match status" value="1"/>
</dbReference>
<dbReference type="InterPro" id="IPR018087">
    <property type="entry name" value="Glyco_hydro_5_CS"/>
</dbReference>
<dbReference type="AlphaFoldDB" id="A0A7W8G8M7"/>
<feature type="signal peptide" evidence="8">
    <location>
        <begin position="1"/>
        <end position="21"/>
    </location>
</feature>
<name>A0A7W8G8M7_9SPIR</name>
<proteinExistence type="inferred from homology"/>
<protein>
    <submittedName>
        <fullName evidence="10">Aryl-phospho-beta-D-glucosidase BglC (GH1 family)</fullName>
    </submittedName>
</protein>